<comment type="subcellular location">
    <subcellularLocation>
        <location evidence="1">Nucleus</location>
    </subcellularLocation>
</comment>
<feature type="compositionally biased region" description="Polar residues" evidence="7">
    <location>
        <begin position="47"/>
        <end position="63"/>
    </location>
</feature>
<dbReference type="InterPro" id="IPR029105">
    <property type="entry name" value="CAF1-p150_C2"/>
</dbReference>
<evidence type="ECO:0000256" key="6">
    <source>
        <dbReference type="ARBA" id="ARBA00023242"/>
    </source>
</evidence>
<reference evidence="11" key="2">
    <citation type="submission" date="2021-01" db="UniProtKB">
        <authorList>
            <consortium name="EnsemblMetazoa"/>
        </authorList>
    </citation>
    <scope>IDENTIFICATION</scope>
</reference>
<feature type="compositionally biased region" description="Polar residues" evidence="7">
    <location>
        <begin position="1241"/>
        <end position="1250"/>
    </location>
</feature>
<evidence type="ECO:0000256" key="5">
    <source>
        <dbReference type="ARBA" id="ARBA00023204"/>
    </source>
</evidence>
<dbReference type="GO" id="GO:0005634">
    <property type="term" value="C:nucleus"/>
    <property type="evidence" value="ECO:0000318"/>
    <property type="project" value="GO_Central"/>
</dbReference>
<feature type="region of interest" description="Disordered" evidence="7">
    <location>
        <begin position="45"/>
        <end position="454"/>
    </location>
</feature>
<keyword evidence="3" id="KW-0227">DNA damage</keyword>
<protein>
    <recommendedName>
        <fullName evidence="13">Chromatin assembly factor 1 subunit A</fullName>
    </recommendedName>
</protein>
<feature type="domain" description="Chromatin assembly factor 1 subunit p150 C-terminal" evidence="10">
    <location>
        <begin position="870"/>
        <end position="938"/>
    </location>
</feature>
<dbReference type="AlphaFoldDB" id="A0A7M7N9J7"/>
<dbReference type="GO" id="GO:0033186">
    <property type="term" value="C:CAF-1 complex"/>
    <property type="evidence" value="ECO:0000318"/>
    <property type="project" value="GO_Central"/>
</dbReference>
<dbReference type="PANTHER" id="PTHR15272:SF0">
    <property type="entry name" value="CHROMATIN ASSEMBLY FACTOR 1 SUBUNIT A"/>
    <property type="match status" value="1"/>
</dbReference>
<keyword evidence="6" id="KW-0539">Nucleus</keyword>
<evidence type="ECO:0000259" key="8">
    <source>
        <dbReference type="Pfam" id="PF11600"/>
    </source>
</evidence>
<feature type="compositionally biased region" description="Low complexity" evidence="7">
    <location>
        <begin position="244"/>
        <end position="253"/>
    </location>
</feature>
<feature type="region of interest" description="Disordered" evidence="7">
    <location>
        <begin position="749"/>
        <end position="778"/>
    </location>
</feature>
<keyword evidence="12" id="KW-1185">Reference proteome</keyword>
<dbReference type="OrthoDB" id="79480at2759"/>
<dbReference type="InterPro" id="IPR022043">
    <property type="entry name" value="CAF1A_DD"/>
</dbReference>
<evidence type="ECO:0000313" key="12">
    <source>
        <dbReference type="Proteomes" id="UP000007110"/>
    </source>
</evidence>
<feature type="compositionally biased region" description="Basic and acidic residues" evidence="7">
    <location>
        <begin position="259"/>
        <end position="300"/>
    </location>
</feature>
<evidence type="ECO:0000259" key="10">
    <source>
        <dbReference type="Pfam" id="PF15539"/>
    </source>
</evidence>
<feature type="compositionally biased region" description="Acidic residues" evidence="7">
    <location>
        <begin position="187"/>
        <end position="199"/>
    </location>
</feature>
<dbReference type="InterPro" id="IPR021644">
    <property type="entry name" value="CAF-1_p150_acidic"/>
</dbReference>
<proteinExistence type="predicted"/>
<feature type="region of interest" description="Disordered" evidence="7">
    <location>
        <begin position="817"/>
        <end position="882"/>
    </location>
</feature>
<keyword evidence="5" id="KW-0234">DNA repair</keyword>
<dbReference type="Proteomes" id="UP000007110">
    <property type="component" value="Unassembled WGS sequence"/>
</dbReference>
<feature type="region of interest" description="Disordered" evidence="7">
    <location>
        <begin position="599"/>
        <end position="680"/>
    </location>
</feature>
<feature type="compositionally biased region" description="Basic and acidic residues" evidence="7">
    <location>
        <begin position="571"/>
        <end position="582"/>
    </location>
</feature>
<sequence length="1250" mass="137392">MIGDVDILEVDSKKRSLKSGTMTDIKNAEIISPPAKRMKQARLPFLTLTNKPNLSSTPSPQITKKSKLAEKSGSGKAKHVDKNTTPLKKADTLQGKKPGTMKARKIGFSSSEVAGKPCAPPEPEVSSSSEDTKPSEKECDSTVTVASSDCTSTAASSKKIPKSASLDRFVQSTQQPHVSTSAIIDLTDADDEMEDDEDFEPPKSATKKSKAEKRKRESPTQSPSDTSAKTPEVPQEDDTAINTSVSSISSLEEASSDEESCKEVGNHSNSSEKDKEDILMEAVEKVLKEEEDKKPQEESLKIPATPVTPSNALKPIKQTPMSAKALQRLKEQEEKKEEKLKLREDKKRKLEEENEMKKRQKLEQKQAKEEEKEAQRKEKAEEKKKKEMEKQLKKEKEEQERMEKKKAKEEERLKKQEELEAKQEEKKKKQEERIKQEEEKKQKEAAELSKKSKQSQVFKNFFSVQAQAPVKKPEVKGWFAPFEVKSDQVLAPCRRVNPKDLDLEQVNKHLEAPSSGSLYLDELKSGKFKPRKDVRTPGPARAAQESSSSMDVAGPSIPEDVPTSKKKKKRQPEGPKKPDGLKMKMLQFHENYRPAYYGTWQKETSVVAGRTPFKKDTDTFDYEVDSDDEWEEPGESLSNSEGEDEDGDADSDDEEEDGFFVPHGYLSAGEGGEDDEDTDNLKARQAAKAKAWDNEIKRRCEALKPMIITFIQVASTNKTRQDERKKLEAYQAMPLTNLPIATSFTKREKAKGKEESSNAMEGEGAAAGTQRLGGRMGNKLKPVPEEAMPELMNLVHGNMAGIKSLIREFRDYWRRKQHRLESSSPGAGAPAAASPGDSPSLAAGDQEAARESPVGEAGLAPGQDTSPSPVPGSTGTPSPQYLDHIGHVISKRQLDLKINYIAVRERRPQHFKRICWYVHDRFLEKYKLTDLPVPTAWVNGVGMSDGQSSPLPPTNIAARPAAALPKPVVSKPVPAKVPNLSEVGTVSSLLKASKEHRAALAKQHIFIPSNTMPSAFNNVVGVSSASGTLHLQGGTQFQSTPSISYIPQGSTLVQPGLVPFQVMPIQMQQAINPAAFNMSNLLQQAAASSLLANMHHTSALGNTLAQPPNTFVQPPKTNVLPNTKGVPQNMPGVAQNTIRQDLTSVKLKHSAPILKPNVRSPPPGGVKLNSSADGSAGSAPSLPSIKKVSPQRLNSAIAKLYESNNLSESKEKTSPAPVKKTKTLASFFSVQNPKKSDNKPQETPSETQKE</sequence>
<feature type="compositionally biased region" description="Acidic residues" evidence="7">
    <location>
        <begin position="619"/>
        <end position="634"/>
    </location>
</feature>
<feature type="region of interest" description="Disordered" evidence="7">
    <location>
        <begin position="1149"/>
        <end position="1250"/>
    </location>
</feature>
<keyword evidence="2" id="KW-0235">DNA replication</keyword>
<dbReference type="EnsemblMetazoa" id="XM_030977390">
    <property type="protein sequence ID" value="XP_030833250"/>
    <property type="gene ID" value="LOC584359"/>
</dbReference>
<feature type="compositionally biased region" description="Acidic residues" evidence="7">
    <location>
        <begin position="641"/>
        <end position="658"/>
    </location>
</feature>
<dbReference type="Pfam" id="PF15539">
    <property type="entry name" value="CAF1-p150_C2"/>
    <property type="match status" value="1"/>
</dbReference>
<dbReference type="Pfam" id="PF12253">
    <property type="entry name" value="CAF1A_dimeriz"/>
    <property type="match status" value="1"/>
</dbReference>
<dbReference type="GO" id="GO:0006281">
    <property type="term" value="P:DNA repair"/>
    <property type="evidence" value="ECO:0007669"/>
    <property type="project" value="UniProtKB-KW"/>
</dbReference>
<dbReference type="Pfam" id="PF11600">
    <property type="entry name" value="CAF1A_acidic"/>
    <property type="match status" value="1"/>
</dbReference>
<feature type="compositionally biased region" description="Basic and acidic residues" evidence="7">
    <location>
        <begin position="130"/>
        <end position="140"/>
    </location>
</feature>
<dbReference type="InParanoid" id="A0A7M7N9J7"/>
<dbReference type="RefSeq" id="XP_030833250.1">
    <property type="nucleotide sequence ID" value="XM_030977390.1"/>
</dbReference>
<reference evidence="12" key="1">
    <citation type="submission" date="2015-02" db="EMBL/GenBank/DDBJ databases">
        <title>Genome sequencing for Strongylocentrotus purpuratus.</title>
        <authorList>
            <person name="Murali S."/>
            <person name="Liu Y."/>
            <person name="Vee V."/>
            <person name="English A."/>
            <person name="Wang M."/>
            <person name="Skinner E."/>
            <person name="Han Y."/>
            <person name="Muzny D.M."/>
            <person name="Worley K.C."/>
            <person name="Gibbs R.A."/>
        </authorList>
    </citation>
    <scope>NUCLEOTIDE SEQUENCE</scope>
</reference>
<keyword evidence="4" id="KW-0143">Chaperone</keyword>
<dbReference type="PANTHER" id="PTHR15272">
    <property type="entry name" value="CHROMATIN ASSEMBLY FACTOR 1 SUBUNIT A CAF-1 SUBUNIT A"/>
    <property type="match status" value="1"/>
</dbReference>
<feature type="compositionally biased region" description="Basic and acidic residues" evidence="7">
    <location>
        <begin position="328"/>
        <end position="450"/>
    </location>
</feature>
<accession>A0A7M7N9J7</accession>
<feature type="region of interest" description="Disordered" evidence="7">
    <location>
        <begin position="497"/>
        <end position="585"/>
    </location>
</feature>
<evidence type="ECO:0000259" key="9">
    <source>
        <dbReference type="Pfam" id="PF12253"/>
    </source>
</evidence>
<evidence type="ECO:0000256" key="2">
    <source>
        <dbReference type="ARBA" id="ARBA00022705"/>
    </source>
</evidence>
<feature type="compositionally biased region" description="Low complexity" evidence="7">
    <location>
        <begin position="865"/>
        <end position="879"/>
    </location>
</feature>
<name>A0A7M7N9J7_STRPU</name>
<feature type="compositionally biased region" description="Basic and acidic residues" evidence="7">
    <location>
        <begin position="521"/>
        <end position="535"/>
    </location>
</feature>
<feature type="compositionally biased region" description="Polar residues" evidence="7">
    <location>
        <begin position="170"/>
        <end position="182"/>
    </location>
</feature>
<dbReference type="CTD" id="10036"/>
<evidence type="ECO:0000313" key="11">
    <source>
        <dbReference type="EnsemblMetazoa" id="XP_030833250"/>
    </source>
</evidence>
<evidence type="ECO:0008006" key="13">
    <source>
        <dbReference type="Google" id="ProtNLM"/>
    </source>
</evidence>
<dbReference type="GO" id="GO:0006260">
    <property type="term" value="P:DNA replication"/>
    <property type="evidence" value="ECO:0007669"/>
    <property type="project" value="UniProtKB-KW"/>
</dbReference>
<feature type="domain" description="Chromatin assembly factor 1 p150 subunit acidic region" evidence="8">
    <location>
        <begin position="343"/>
        <end position="488"/>
    </location>
</feature>
<dbReference type="GeneID" id="584359"/>
<feature type="compositionally biased region" description="Basic and acidic residues" evidence="7">
    <location>
        <begin position="497"/>
        <end position="511"/>
    </location>
</feature>
<dbReference type="OMA" id="RAKYLHF"/>
<feature type="compositionally biased region" description="Low complexity" evidence="7">
    <location>
        <begin position="1170"/>
        <end position="1184"/>
    </location>
</feature>
<evidence type="ECO:0000256" key="4">
    <source>
        <dbReference type="ARBA" id="ARBA00023186"/>
    </source>
</evidence>
<organism evidence="11 12">
    <name type="scientific">Strongylocentrotus purpuratus</name>
    <name type="common">Purple sea urchin</name>
    <dbReference type="NCBI Taxonomy" id="7668"/>
    <lineage>
        <taxon>Eukaryota</taxon>
        <taxon>Metazoa</taxon>
        <taxon>Echinodermata</taxon>
        <taxon>Eleutherozoa</taxon>
        <taxon>Echinozoa</taxon>
        <taxon>Echinoidea</taxon>
        <taxon>Euechinoidea</taxon>
        <taxon>Echinacea</taxon>
        <taxon>Camarodonta</taxon>
        <taxon>Echinidea</taxon>
        <taxon>Strongylocentrotidae</taxon>
        <taxon>Strongylocentrotus</taxon>
    </lineage>
</organism>
<feature type="compositionally biased region" description="Polar residues" evidence="7">
    <location>
        <begin position="1223"/>
        <end position="1233"/>
    </location>
</feature>
<dbReference type="GO" id="GO:0006334">
    <property type="term" value="P:nucleosome assembly"/>
    <property type="evidence" value="ECO:0000318"/>
    <property type="project" value="GO_Central"/>
</dbReference>
<feature type="compositionally biased region" description="Low complexity" evidence="7">
    <location>
        <begin position="141"/>
        <end position="164"/>
    </location>
</feature>
<feature type="domain" description="Chromatin assembly factor 1 subunit A dimerization" evidence="9">
    <location>
        <begin position="584"/>
        <end position="653"/>
    </location>
</feature>
<evidence type="ECO:0000256" key="3">
    <source>
        <dbReference type="ARBA" id="ARBA00022763"/>
    </source>
</evidence>
<feature type="compositionally biased region" description="Polar residues" evidence="7">
    <location>
        <begin position="220"/>
        <end position="229"/>
    </location>
</feature>
<evidence type="ECO:0000256" key="1">
    <source>
        <dbReference type="ARBA" id="ARBA00004123"/>
    </source>
</evidence>
<feature type="compositionally biased region" description="Low complexity" evidence="7">
    <location>
        <begin position="822"/>
        <end position="844"/>
    </location>
</feature>
<evidence type="ECO:0000256" key="7">
    <source>
        <dbReference type="SAM" id="MobiDB-lite"/>
    </source>
</evidence>